<dbReference type="EMBL" id="JACIEK010000001">
    <property type="protein sequence ID" value="MBB3997464.1"/>
    <property type="molecule type" value="Genomic_DNA"/>
</dbReference>
<accession>A0A7W6EAU1</accession>
<keyword evidence="3" id="KW-1185">Reference proteome</keyword>
<dbReference type="EC" id="2.5.1.3" evidence="2"/>
<proteinExistence type="predicted"/>
<dbReference type="Pfam" id="PF02581">
    <property type="entry name" value="TMP-TENI"/>
    <property type="match status" value="1"/>
</dbReference>
<sequence length="219" mass="22752">MTDDIPIRPRLVLATTLLPDGEAGVSMLRAALGAGDVATVIVDPAGRPDAAFQDFAEGIVPIVQEAGAAAIVAEDTRCAGRSRADGFHTSAGGIAALREAVGRLAPKLIVGGSGFNTRHEALEAGETMPDYLMFGKLGADNDAEPLRRNLELAEWWAAIVEIPCIVQGGADLAALPLAIETRAEFILLSAAVFGEPSGVAARVREANRLFDAVRQGEAA</sequence>
<protein>
    <submittedName>
        <fullName evidence="2">Thiamine-phosphate pyrophosphorylase</fullName>
        <ecNumber evidence="2">2.5.1.3</ecNumber>
    </submittedName>
</protein>
<keyword evidence="2" id="KW-0808">Transferase</keyword>
<dbReference type="InterPro" id="IPR013785">
    <property type="entry name" value="Aldolase_TIM"/>
</dbReference>
<organism evidence="2 3">
    <name type="scientific">Aureimonas pseudogalii</name>
    <dbReference type="NCBI Taxonomy" id="1744844"/>
    <lineage>
        <taxon>Bacteria</taxon>
        <taxon>Pseudomonadati</taxon>
        <taxon>Pseudomonadota</taxon>
        <taxon>Alphaproteobacteria</taxon>
        <taxon>Hyphomicrobiales</taxon>
        <taxon>Aurantimonadaceae</taxon>
        <taxon>Aureimonas</taxon>
    </lineage>
</organism>
<dbReference type="Gene3D" id="3.20.20.70">
    <property type="entry name" value="Aldolase class I"/>
    <property type="match status" value="1"/>
</dbReference>
<dbReference type="CDD" id="cd00564">
    <property type="entry name" value="TMP_TenI"/>
    <property type="match status" value="1"/>
</dbReference>
<evidence type="ECO:0000313" key="2">
    <source>
        <dbReference type="EMBL" id="MBB3997464.1"/>
    </source>
</evidence>
<dbReference type="GO" id="GO:0004789">
    <property type="term" value="F:thiamine-phosphate diphosphorylase activity"/>
    <property type="evidence" value="ECO:0007669"/>
    <property type="project" value="UniProtKB-EC"/>
</dbReference>
<name>A0A7W6EAU1_9HYPH</name>
<evidence type="ECO:0000259" key="1">
    <source>
        <dbReference type="Pfam" id="PF02581"/>
    </source>
</evidence>
<feature type="domain" description="Thiamine phosphate synthase/TenI" evidence="1">
    <location>
        <begin position="21"/>
        <end position="191"/>
    </location>
</feature>
<dbReference type="GO" id="GO:0009228">
    <property type="term" value="P:thiamine biosynthetic process"/>
    <property type="evidence" value="ECO:0007669"/>
    <property type="project" value="UniProtKB-KW"/>
</dbReference>
<comment type="caution">
    <text evidence="2">The sequence shown here is derived from an EMBL/GenBank/DDBJ whole genome shotgun (WGS) entry which is preliminary data.</text>
</comment>
<dbReference type="InterPro" id="IPR036206">
    <property type="entry name" value="ThiamineP_synth_sf"/>
</dbReference>
<dbReference type="Proteomes" id="UP000542776">
    <property type="component" value="Unassembled WGS sequence"/>
</dbReference>
<dbReference type="RefSeq" id="WP_183198921.1">
    <property type="nucleotide sequence ID" value="NZ_JACIEK010000001.1"/>
</dbReference>
<gene>
    <name evidence="2" type="ORF">GGR04_001285</name>
</gene>
<dbReference type="AlphaFoldDB" id="A0A7W6EAU1"/>
<dbReference type="NCBIfam" id="NF005080">
    <property type="entry name" value="PRK06512.1"/>
    <property type="match status" value="1"/>
</dbReference>
<evidence type="ECO:0000313" key="3">
    <source>
        <dbReference type="Proteomes" id="UP000542776"/>
    </source>
</evidence>
<dbReference type="SUPFAM" id="SSF51391">
    <property type="entry name" value="Thiamin phosphate synthase"/>
    <property type="match status" value="1"/>
</dbReference>
<reference evidence="2 3" key="1">
    <citation type="submission" date="2020-08" db="EMBL/GenBank/DDBJ databases">
        <title>Genomic Encyclopedia of Type Strains, Phase IV (KMG-IV): sequencing the most valuable type-strain genomes for metagenomic binning, comparative biology and taxonomic classification.</title>
        <authorList>
            <person name="Goeker M."/>
        </authorList>
    </citation>
    <scope>NUCLEOTIDE SEQUENCE [LARGE SCALE GENOMIC DNA]</scope>
    <source>
        <strain evidence="2 3">DSM 102238</strain>
    </source>
</reference>
<dbReference type="InterPro" id="IPR022998">
    <property type="entry name" value="ThiamineP_synth_TenI"/>
</dbReference>